<dbReference type="AlphaFoldDB" id="A0A2S1KNC0"/>
<evidence type="ECO:0000259" key="9">
    <source>
        <dbReference type="Pfam" id="PF12821"/>
    </source>
</evidence>
<dbReference type="GO" id="GO:0015744">
    <property type="term" value="P:succinate transport"/>
    <property type="evidence" value="ECO:0007669"/>
    <property type="project" value="TreeGrafter"/>
</dbReference>
<gene>
    <name evidence="10" type="ORF">B6254_0050</name>
</gene>
<dbReference type="PANTHER" id="PTHR34390">
    <property type="entry name" value="UPF0442 PROTEIN YJJB-RELATED"/>
    <property type="match status" value="1"/>
</dbReference>
<keyword evidence="4 8" id="KW-0812">Transmembrane</keyword>
<feature type="transmembrane region" description="Helical" evidence="8">
    <location>
        <begin position="87"/>
        <end position="107"/>
    </location>
</feature>
<evidence type="ECO:0000313" key="10">
    <source>
        <dbReference type="EMBL" id="AWF94507.1"/>
    </source>
</evidence>
<dbReference type="Proteomes" id="UP000244870">
    <property type="component" value="Chromosome"/>
</dbReference>
<evidence type="ECO:0000256" key="6">
    <source>
        <dbReference type="ARBA" id="ARBA00023136"/>
    </source>
</evidence>
<feature type="domain" description="Threonine/Serine exporter ThrE" evidence="9">
    <location>
        <begin position="14"/>
        <end position="142"/>
    </location>
</feature>
<comment type="similarity">
    <text evidence="7">Belongs to the ThrE exporter (TC 2.A.79) family.</text>
</comment>
<dbReference type="PANTHER" id="PTHR34390:SF1">
    <property type="entry name" value="SUCCINATE TRANSPORTER SUBUNIT YJJB-RELATED"/>
    <property type="match status" value="1"/>
</dbReference>
<keyword evidence="6 8" id="KW-0472">Membrane</keyword>
<dbReference type="GO" id="GO:0005886">
    <property type="term" value="C:plasma membrane"/>
    <property type="evidence" value="ECO:0007669"/>
    <property type="project" value="UniProtKB-SubCell"/>
</dbReference>
<evidence type="ECO:0000256" key="2">
    <source>
        <dbReference type="ARBA" id="ARBA00022475"/>
    </source>
</evidence>
<accession>A0A2S1KNC0</accession>
<dbReference type="InterPro" id="IPR024528">
    <property type="entry name" value="ThrE_2"/>
</dbReference>
<feature type="transmembrane region" description="Helical" evidence="8">
    <location>
        <begin position="59"/>
        <end position="80"/>
    </location>
</feature>
<feature type="transmembrane region" description="Helical" evidence="8">
    <location>
        <begin position="119"/>
        <end position="143"/>
    </location>
</feature>
<evidence type="ECO:0000256" key="5">
    <source>
        <dbReference type="ARBA" id="ARBA00022989"/>
    </source>
</evidence>
<name>A0A2S1KNC0_9LACO</name>
<comment type="subcellular location">
    <subcellularLocation>
        <location evidence="1">Cell membrane</location>
        <topology evidence="1">Multi-pass membrane protein</topology>
    </subcellularLocation>
</comment>
<dbReference type="InterPro" id="IPR050539">
    <property type="entry name" value="ThrE_Dicarb/AminoAcid_Exp"/>
</dbReference>
<organism evidence="10 11">
    <name type="scientific">Weissella cibaria</name>
    <dbReference type="NCBI Taxonomy" id="137591"/>
    <lineage>
        <taxon>Bacteria</taxon>
        <taxon>Bacillati</taxon>
        <taxon>Bacillota</taxon>
        <taxon>Bacilli</taxon>
        <taxon>Lactobacillales</taxon>
        <taxon>Lactobacillaceae</taxon>
        <taxon>Weissella</taxon>
    </lineage>
</organism>
<protein>
    <recommendedName>
        <fullName evidence="9">Threonine/Serine exporter ThrE domain-containing protein</fullName>
    </recommendedName>
</protein>
<reference evidence="10 11" key="1">
    <citation type="submission" date="2017-04" db="EMBL/GenBank/DDBJ databases">
        <title>Weissella cibaria strain m2 complete genome.</title>
        <authorList>
            <person name="Pan Q."/>
            <person name="Tan M."/>
            <person name="Yao F."/>
            <person name="Su S."/>
        </authorList>
    </citation>
    <scope>NUCLEOTIDE SEQUENCE [LARGE SCALE GENOMIC DNA]</scope>
    <source>
        <strain evidence="10 11">M2</strain>
    </source>
</reference>
<evidence type="ECO:0000256" key="4">
    <source>
        <dbReference type="ARBA" id="ARBA00022692"/>
    </source>
</evidence>
<sequence length="160" mass="17407">MQHNLGGIMTYLIQFIISFASTVGFGIITNIPRRALPTAGLTGGTTWTCYIFVQHLHANVFLANMTAAIIIGLLGNWFAIRKRVPVNMIYIPSLVSLVPGGTIYLAMKNFSLGHYANAQAGVITTVTIAVALAVGFVLAEVVVRQIKQHLRNRQQDALAR</sequence>
<proteinExistence type="inferred from homology"/>
<dbReference type="Pfam" id="PF12821">
    <property type="entry name" value="ThrE_2"/>
    <property type="match status" value="1"/>
</dbReference>
<keyword evidence="2" id="KW-1003">Cell membrane</keyword>
<evidence type="ECO:0000256" key="8">
    <source>
        <dbReference type="SAM" id="Phobius"/>
    </source>
</evidence>
<keyword evidence="5 8" id="KW-1133">Transmembrane helix</keyword>
<dbReference type="EMBL" id="CP020928">
    <property type="protein sequence ID" value="AWF94507.1"/>
    <property type="molecule type" value="Genomic_DNA"/>
</dbReference>
<keyword evidence="3" id="KW-0997">Cell inner membrane</keyword>
<evidence type="ECO:0000256" key="1">
    <source>
        <dbReference type="ARBA" id="ARBA00004651"/>
    </source>
</evidence>
<evidence type="ECO:0000256" key="7">
    <source>
        <dbReference type="ARBA" id="ARBA00034125"/>
    </source>
</evidence>
<evidence type="ECO:0000256" key="3">
    <source>
        <dbReference type="ARBA" id="ARBA00022519"/>
    </source>
</evidence>
<evidence type="ECO:0000313" key="11">
    <source>
        <dbReference type="Proteomes" id="UP000244870"/>
    </source>
</evidence>
<feature type="transmembrane region" description="Helical" evidence="8">
    <location>
        <begin position="6"/>
        <end position="28"/>
    </location>
</feature>